<dbReference type="Pfam" id="PF00318">
    <property type="entry name" value="Ribosomal_S2"/>
    <property type="match status" value="2"/>
</dbReference>
<comment type="similarity">
    <text evidence="1">Belongs to the universal ribosomal protein uS2 family.</text>
</comment>
<keyword evidence="3" id="KW-0687">Ribonucleoprotein</keyword>
<keyword evidence="2 5" id="KW-0689">Ribosomal protein</keyword>
<comment type="caution">
    <text evidence="5">The sequence shown here is derived from an EMBL/GenBank/DDBJ whole genome shotgun (WGS) entry which is preliminary data.</text>
</comment>
<dbReference type="EMBL" id="AUZY01009542">
    <property type="protein sequence ID" value="EQD41722.1"/>
    <property type="molecule type" value="Genomic_DNA"/>
</dbReference>
<dbReference type="GO" id="GO:0006412">
    <property type="term" value="P:translation"/>
    <property type="evidence" value="ECO:0007669"/>
    <property type="project" value="InterPro"/>
</dbReference>
<organism evidence="5">
    <name type="scientific">mine drainage metagenome</name>
    <dbReference type="NCBI Taxonomy" id="410659"/>
    <lineage>
        <taxon>unclassified sequences</taxon>
        <taxon>metagenomes</taxon>
        <taxon>ecological metagenomes</taxon>
    </lineage>
</organism>
<dbReference type="InterPro" id="IPR018130">
    <property type="entry name" value="Ribosomal_uS2_CS"/>
</dbReference>
<feature type="non-terminal residue" evidence="5">
    <location>
        <position position="1"/>
    </location>
</feature>
<accession>T0ZC93</accession>
<dbReference type="PRINTS" id="PR00395">
    <property type="entry name" value="RIBOSOMALS2"/>
</dbReference>
<evidence type="ECO:0000256" key="1">
    <source>
        <dbReference type="ARBA" id="ARBA00006242"/>
    </source>
</evidence>
<dbReference type="InterPro" id="IPR005707">
    <property type="entry name" value="Ribosomal_uS2_euk/arc"/>
</dbReference>
<dbReference type="FunFam" id="3.40.50.10490:FF:000030">
    <property type="entry name" value="30S ribosomal protein S2"/>
    <property type="match status" value="1"/>
</dbReference>
<name>T0ZC93_9ZZZZ</name>
<reference evidence="5" key="1">
    <citation type="submission" date="2013-08" db="EMBL/GenBank/DDBJ databases">
        <authorList>
            <person name="Mendez C."/>
            <person name="Richter M."/>
            <person name="Ferrer M."/>
            <person name="Sanchez J."/>
        </authorList>
    </citation>
    <scope>NUCLEOTIDE SEQUENCE</scope>
</reference>
<dbReference type="InterPro" id="IPR001865">
    <property type="entry name" value="Ribosomal_uS2"/>
</dbReference>
<dbReference type="GO" id="GO:0003735">
    <property type="term" value="F:structural constituent of ribosome"/>
    <property type="evidence" value="ECO:0007669"/>
    <property type="project" value="InterPro"/>
</dbReference>
<dbReference type="InterPro" id="IPR023591">
    <property type="entry name" value="Ribosomal_uS2_flav_dom_sf"/>
</dbReference>
<dbReference type="PROSITE" id="PS00963">
    <property type="entry name" value="RIBOSOMAL_S2_2"/>
    <property type="match status" value="1"/>
</dbReference>
<evidence type="ECO:0000256" key="4">
    <source>
        <dbReference type="ARBA" id="ARBA00035256"/>
    </source>
</evidence>
<dbReference type="AlphaFoldDB" id="T0ZC93"/>
<evidence type="ECO:0000256" key="3">
    <source>
        <dbReference type="ARBA" id="ARBA00023274"/>
    </source>
</evidence>
<dbReference type="SUPFAM" id="SSF52313">
    <property type="entry name" value="Ribosomal protein S2"/>
    <property type="match status" value="1"/>
</dbReference>
<reference evidence="5" key="2">
    <citation type="journal article" date="2014" name="ISME J.">
        <title>Microbial stratification in low pH oxic and suboxic macroscopic growths along an acid mine drainage.</title>
        <authorList>
            <person name="Mendez-Garcia C."/>
            <person name="Mesa V."/>
            <person name="Sprenger R.R."/>
            <person name="Richter M."/>
            <person name="Diez M.S."/>
            <person name="Solano J."/>
            <person name="Bargiela R."/>
            <person name="Golyshina O.V."/>
            <person name="Manteca A."/>
            <person name="Ramos J.L."/>
            <person name="Gallego J.R."/>
            <person name="Llorente I."/>
            <person name="Martins Dos Santos V.A."/>
            <person name="Jensen O.N."/>
            <person name="Pelaez A.I."/>
            <person name="Sanchez J."/>
            <person name="Ferrer M."/>
        </authorList>
    </citation>
    <scope>NUCLEOTIDE SEQUENCE</scope>
</reference>
<proteinExistence type="inferred from homology"/>
<evidence type="ECO:0000256" key="2">
    <source>
        <dbReference type="ARBA" id="ARBA00022980"/>
    </source>
</evidence>
<sequence length="214" mass="23121">HIGTQQKSASMRRFVHKVRFDGLHVLNIRETDRRIRLAAAFLARFPADKILTVSQRQYGQKPVRIFAKQIGAVSFADRFVPGCLTNPSLAEYFEPKVLVVTDPATDQQALSEAVSIGIPVVGLCDVNNETRDVDLVIPANNEGPGRPGHRVLAVDPGSVERPIAGGRGSLPDDDGRLRGGPLAHGSFTAGSAEAPLFIPSLPRFWHGSAGFRTP</sequence>
<dbReference type="PANTHER" id="PTHR11489">
    <property type="entry name" value="40S RIBOSOMAL PROTEIN SA"/>
    <property type="match status" value="1"/>
</dbReference>
<dbReference type="GO" id="GO:0015935">
    <property type="term" value="C:small ribosomal subunit"/>
    <property type="evidence" value="ECO:0007669"/>
    <property type="project" value="InterPro"/>
</dbReference>
<dbReference type="CDD" id="cd01425">
    <property type="entry name" value="RPS2"/>
    <property type="match status" value="1"/>
</dbReference>
<protein>
    <recommendedName>
        <fullName evidence="4">Small ribosomal subunit protein uS2</fullName>
    </recommendedName>
</protein>
<gene>
    <name evidence="5" type="ORF">B1B_14404</name>
</gene>
<evidence type="ECO:0000313" key="5">
    <source>
        <dbReference type="EMBL" id="EQD41722.1"/>
    </source>
</evidence>
<dbReference type="Gene3D" id="3.40.50.10490">
    <property type="entry name" value="Glucose-6-phosphate isomerase like protein, domain 1"/>
    <property type="match status" value="1"/>
</dbReference>